<evidence type="ECO:0000313" key="1">
    <source>
        <dbReference type="EMBL" id="CAG8648615.1"/>
    </source>
</evidence>
<dbReference type="EMBL" id="CAJVQB010004901">
    <property type="protein sequence ID" value="CAG8648615.1"/>
    <property type="molecule type" value="Genomic_DNA"/>
</dbReference>
<feature type="non-terminal residue" evidence="1">
    <location>
        <position position="1"/>
    </location>
</feature>
<gene>
    <name evidence="1" type="ORF">GMARGA_LOCUS9231</name>
</gene>
<reference evidence="1 2" key="1">
    <citation type="submission" date="2021-06" db="EMBL/GenBank/DDBJ databases">
        <authorList>
            <person name="Kallberg Y."/>
            <person name="Tangrot J."/>
            <person name="Rosling A."/>
        </authorList>
    </citation>
    <scope>NUCLEOTIDE SEQUENCE [LARGE SCALE GENOMIC DNA]</scope>
    <source>
        <strain evidence="1 2">120-4 pot B 10/14</strain>
    </source>
</reference>
<dbReference type="Proteomes" id="UP000789901">
    <property type="component" value="Unassembled WGS sequence"/>
</dbReference>
<protein>
    <submittedName>
        <fullName evidence="1">18519_t:CDS:1</fullName>
    </submittedName>
</protein>
<accession>A0ABN7UPS6</accession>
<keyword evidence="2" id="KW-1185">Reference proteome</keyword>
<name>A0ABN7UPS6_GIGMA</name>
<organism evidence="1 2">
    <name type="scientific">Gigaspora margarita</name>
    <dbReference type="NCBI Taxonomy" id="4874"/>
    <lineage>
        <taxon>Eukaryota</taxon>
        <taxon>Fungi</taxon>
        <taxon>Fungi incertae sedis</taxon>
        <taxon>Mucoromycota</taxon>
        <taxon>Glomeromycotina</taxon>
        <taxon>Glomeromycetes</taxon>
        <taxon>Diversisporales</taxon>
        <taxon>Gigasporaceae</taxon>
        <taxon>Gigaspora</taxon>
    </lineage>
</organism>
<sequence>NRRTGKFRKKRRRKIVNTISGFTTYINDNEVGKFLNDEQIVELATHSVEFDSSSSEEELVLISHKKELEALTTFINYFGQQTDAEFKTEDLKTLKKYNNIVKKKYSANMKQKTLENFLNLSFILCIFHQY</sequence>
<comment type="caution">
    <text evidence="1">The sequence shown here is derived from an EMBL/GenBank/DDBJ whole genome shotgun (WGS) entry which is preliminary data.</text>
</comment>
<evidence type="ECO:0000313" key="2">
    <source>
        <dbReference type="Proteomes" id="UP000789901"/>
    </source>
</evidence>
<proteinExistence type="predicted"/>